<dbReference type="AlphaFoldDB" id="A0A7Y6Q4K4"/>
<organism evidence="1 2">
    <name type="scientific">Ensifer oleiphilus</name>
    <dbReference type="NCBI Taxonomy" id="2742698"/>
    <lineage>
        <taxon>Bacteria</taxon>
        <taxon>Pseudomonadati</taxon>
        <taxon>Pseudomonadota</taxon>
        <taxon>Alphaproteobacteria</taxon>
        <taxon>Hyphomicrobiales</taxon>
        <taxon>Rhizobiaceae</taxon>
        <taxon>Sinorhizobium/Ensifer group</taxon>
        <taxon>Ensifer</taxon>
    </lineage>
</organism>
<protein>
    <submittedName>
        <fullName evidence="1">Uncharacterized protein</fullName>
    </submittedName>
</protein>
<reference evidence="1 2" key="1">
    <citation type="submission" date="2020-06" db="EMBL/GenBank/DDBJ databases">
        <authorList>
            <person name="Grouzdev D.S."/>
        </authorList>
    </citation>
    <scope>NUCLEOTIDE SEQUENCE [LARGE SCALE GENOMIC DNA]</scope>
    <source>
        <strain evidence="1 2">HO-A22</strain>
    </source>
</reference>
<dbReference type="EMBL" id="JABWDU010000002">
    <property type="protein sequence ID" value="NVD38915.1"/>
    <property type="molecule type" value="Genomic_DNA"/>
</dbReference>
<accession>A0A7Y6Q4K4</accession>
<name>A0A7Y6Q4K4_9HYPH</name>
<dbReference type="Proteomes" id="UP000520198">
    <property type="component" value="Unassembled WGS sequence"/>
</dbReference>
<proteinExistence type="predicted"/>
<sequence length="224" mass="25383">MATVVIATAVSMLYITYRHLYPTFSWNQKLTVQLNTPNGEFTGSSVSHITWRKGFNLSTDWNHTFEAEALHIELPDDKHLFALITLPLNQEYIGTLLPASLANKEGRVLDDQLFRFVATELAPGKPVRVPSYQWPRLVTFEDLRNKDSVHLIESNDITKVLGKGYSIKSVTIELTGDQPSTNSLRKVLTWLRPEPEPALLSRLAPTDFSAEANLRHGDFLRKPR</sequence>
<gene>
    <name evidence="1" type="ORF">HT585_08615</name>
</gene>
<evidence type="ECO:0000313" key="1">
    <source>
        <dbReference type="EMBL" id="NVD38915.1"/>
    </source>
</evidence>
<evidence type="ECO:0000313" key="2">
    <source>
        <dbReference type="Proteomes" id="UP000520198"/>
    </source>
</evidence>
<comment type="caution">
    <text evidence="1">The sequence shown here is derived from an EMBL/GenBank/DDBJ whole genome shotgun (WGS) entry which is preliminary data.</text>
</comment>
<dbReference type="RefSeq" id="WP_176352524.1">
    <property type="nucleotide sequence ID" value="NZ_JABWDU010000002.1"/>
</dbReference>
<keyword evidence="2" id="KW-1185">Reference proteome</keyword>